<dbReference type="InterPro" id="IPR012495">
    <property type="entry name" value="TadE-like_dom"/>
</dbReference>
<proteinExistence type="predicted"/>
<keyword evidence="2" id="KW-0812">Transmembrane</keyword>
<keyword evidence="5" id="KW-1185">Reference proteome</keyword>
<evidence type="ECO:0000256" key="2">
    <source>
        <dbReference type="SAM" id="Phobius"/>
    </source>
</evidence>
<dbReference type="EMBL" id="JASCIQ010000040">
    <property type="protein sequence ID" value="MDI3408079.1"/>
    <property type="molecule type" value="Genomic_DNA"/>
</dbReference>
<dbReference type="Pfam" id="PF07811">
    <property type="entry name" value="TadE"/>
    <property type="match status" value="1"/>
</dbReference>
<dbReference type="Proteomes" id="UP001223978">
    <property type="component" value="Unassembled WGS sequence"/>
</dbReference>
<evidence type="ECO:0000256" key="1">
    <source>
        <dbReference type="SAM" id="MobiDB-lite"/>
    </source>
</evidence>
<gene>
    <name evidence="4" type="ORF">QIS96_30220</name>
</gene>
<evidence type="ECO:0000313" key="5">
    <source>
        <dbReference type="Proteomes" id="UP001223978"/>
    </source>
</evidence>
<accession>A0ABT6SJM4</accession>
<name>A0ABT6SJM4_9ACTN</name>
<comment type="caution">
    <text evidence="4">The sequence shown here is derived from an EMBL/GenBank/DDBJ whole genome shotgun (WGS) entry which is preliminary data.</text>
</comment>
<sequence>MADLCVAGTCVAGAHVLSAHVPGPHVVGPHVVDPYVPGRHSSGTHSSDPHSSSTHRPSTHTPGLRTLLRTRLRDDRGAILLEFTGFLPTLLLVGLAVIQLGLVGYSFQQAGSGARAAARAEALEPGAGQGAADAAMSAWYEPQVAVGGTELVRAEVTVDIPTLVPFVDLGWTATRTVTMPADED</sequence>
<reference evidence="4 5" key="1">
    <citation type="submission" date="2023-05" db="EMBL/GenBank/DDBJ databases">
        <title>Draft genome sequence of Streptomyces sp. B-S-A6 isolated from a cave soil in Thailand.</title>
        <authorList>
            <person name="Chamroensaksri N."/>
            <person name="Muangham S."/>
        </authorList>
    </citation>
    <scope>NUCLEOTIDE SEQUENCE [LARGE SCALE GENOMIC DNA]</scope>
    <source>
        <strain evidence="4 5">B-S-A6</strain>
    </source>
</reference>
<feature type="region of interest" description="Disordered" evidence="1">
    <location>
        <begin position="30"/>
        <end position="63"/>
    </location>
</feature>
<dbReference type="RefSeq" id="WP_282545985.1">
    <property type="nucleotide sequence ID" value="NZ_JASCIQ010000040.1"/>
</dbReference>
<evidence type="ECO:0000259" key="3">
    <source>
        <dbReference type="Pfam" id="PF07811"/>
    </source>
</evidence>
<evidence type="ECO:0000313" key="4">
    <source>
        <dbReference type="EMBL" id="MDI3408079.1"/>
    </source>
</evidence>
<keyword evidence="2" id="KW-1133">Transmembrane helix</keyword>
<feature type="transmembrane region" description="Helical" evidence="2">
    <location>
        <begin position="86"/>
        <end position="107"/>
    </location>
</feature>
<keyword evidence="2" id="KW-0472">Membrane</keyword>
<organism evidence="4 5">
    <name type="scientific">Streptomyces cavernicola</name>
    <dbReference type="NCBI Taxonomy" id="3043613"/>
    <lineage>
        <taxon>Bacteria</taxon>
        <taxon>Bacillati</taxon>
        <taxon>Actinomycetota</taxon>
        <taxon>Actinomycetes</taxon>
        <taxon>Kitasatosporales</taxon>
        <taxon>Streptomycetaceae</taxon>
        <taxon>Streptomyces</taxon>
    </lineage>
</organism>
<protein>
    <submittedName>
        <fullName evidence="4">TadE/TadG family type IV pilus assembly protein</fullName>
    </submittedName>
</protein>
<feature type="domain" description="TadE-like" evidence="3">
    <location>
        <begin position="77"/>
        <end position="119"/>
    </location>
</feature>